<protein>
    <submittedName>
        <fullName evidence="1">Uncharacterized protein</fullName>
    </submittedName>
</protein>
<organism evidence="1 2">
    <name type="scientific">Nocardia otitidiscaviarum</name>
    <dbReference type="NCBI Taxonomy" id="1823"/>
    <lineage>
        <taxon>Bacteria</taxon>
        <taxon>Bacillati</taxon>
        <taxon>Actinomycetota</taxon>
        <taxon>Actinomycetes</taxon>
        <taxon>Mycobacteriales</taxon>
        <taxon>Nocardiaceae</taxon>
        <taxon>Nocardia</taxon>
    </lineage>
</organism>
<dbReference type="AlphaFoldDB" id="A0A378YRE5"/>
<reference evidence="1 2" key="1">
    <citation type="submission" date="2018-06" db="EMBL/GenBank/DDBJ databases">
        <authorList>
            <consortium name="Pathogen Informatics"/>
            <person name="Doyle S."/>
        </authorList>
    </citation>
    <scope>NUCLEOTIDE SEQUENCE [LARGE SCALE GENOMIC DNA]</scope>
    <source>
        <strain evidence="1 2">NCTC1934</strain>
    </source>
</reference>
<gene>
    <name evidence="1" type="ORF">NCTC1934_03927</name>
</gene>
<dbReference type="Proteomes" id="UP000255467">
    <property type="component" value="Unassembled WGS sequence"/>
</dbReference>
<keyword evidence="2" id="KW-1185">Reference proteome</keyword>
<sequence length="408" mass="45199">MLPNAIRMRQCFRETALRWCWHAGAVSQIALYYPWMRFRNENWLKLALLTWDHLARIRPRSATDTDSDAVARLRAETDFLHDVEPVREDLRRLTNIFGDIITSGEPRVLQPYAWRAVVDSAGSAATPRRSGGPRRAYPGLAWVHVGTDGPKAHLALSRLLEEEGLAVAVEEATGPYLGMHPRLADVYRTALADVVAARQRVSPVTDDPRAHAAVGTIDRLYDLLVDDDTAEPVKEDAQHAYIHFAAHAALRPERLRDVPLSTLLSFRERHAGPLRAFREHIGSLSKELESVVLAEGPESARRRLRDVYRSTTKPRLEELCRASDDFGIDAAPGLLGIKVDLPAASTGATLPALSDLAGSGSGFAFAVVPYVADRMRARRTTIQETPVSYLLTADRKLTGKALLAGMRR</sequence>
<evidence type="ECO:0000313" key="2">
    <source>
        <dbReference type="Proteomes" id="UP000255467"/>
    </source>
</evidence>
<dbReference type="Pfam" id="PF19749">
    <property type="entry name" value="DUF6236"/>
    <property type="match status" value="1"/>
</dbReference>
<dbReference type="InterPro" id="IPR046203">
    <property type="entry name" value="DUF6236"/>
</dbReference>
<dbReference type="EMBL" id="UGRY01000002">
    <property type="protein sequence ID" value="SUA79714.1"/>
    <property type="molecule type" value="Genomic_DNA"/>
</dbReference>
<name>A0A378YRE5_9NOCA</name>
<proteinExistence type="predicted"/>
<evidence type="ECO:0000313" key="1">
    <source>
        <dbReference type="EMBL" id="SUA79714.1"/>
    </source>
</evidence>
<accession>A0A378YRE5</accession>